<evidence type="ECO:0000259" key="12">
    <source>
        <dbReference type="PROSITE" id="PS50862"/>
    </source>
</evidence>
<dbReference type="InterPro" id="IPR041715">
    <property type="entry name" value="HisRS-like_core"/>
</dbReference>
<dbReference type="GO" id="GO:0004821">
    <property type="term" value="F:histidine-tRNA ligase activity"/>
    <property type="evidence" value="ECO:0007669"/>
    <property type="project" value="UniProtKB-UniRule"/>
</dbReference>
<dbReference type="GO" id="GO:0005737">
    <property type="term" value="C:cytoplasm"/>
    <property type="evidence" value="ECO:0007669"/>
    <property type="project" value="UniProtKB-SubCell"/>
</dbReference>
<comment type="caution">
    <text evidence="13">The sequence shown here is derived from an EMBL/GenBank/DDBJ whole genome shotgun (WGS) entry which is preliminary data.</text>
</comment>
<feature type="binding site" evidence="11">
    <location>
        <begin position="279"/>
        <end position="280"/>
    </location>
    <ligand>
        <name>L-histidine</name>
        <dbReference type="ChEBI" id="CHEBI:57595"/>
    </ligand>
</feature>
<dbReference type="SUPFAM" id="SSF52954">
    <property type="entry name" value="Class II aaRS ABD-related"/>
    <property type="match status" value="1"/>
</dbReference>
<evidence type="ECO:0000256" key="7">
    <source>
        <dbReference type="ARBA" id="ARBA00022917"/>
    </source>
</evidence>
<dbReference type="EC" id="6.1.1.21" evidence="10"/>
<dbReference type="InterPro" id="IPR045864">
    <property type="entry name" value="aa-tRNA-synth_II/BPL/LPL"/>
</dbReference>
<organism evidence="13 14">
    <name type="scientific">Hadarchaeum yellowstonense</name>
    <dbReference type="NCBI Taxonomy" id="1776334"/>
    <lineage>
        <taxon>Archaea</taxon>
        <taxon>Methanobacteriati</taxon>
        <taxon>Candidatus Hadarchaeota</taxon>
        <taxon>Candidatus Hadarchaeia</taxon>
        <taxon>Candidatus Hadarchaeales</taxon>
        <taxon>Candidatus Hadarchaeaceae</taxon>
        <taxon>Candidatus Hadarchaeum</taxon>
    </lineage>
</organism>
<evidence type="ECO:0000256" key="8">
    <source>
        <dbReference type="ARBA" id="ARBA00023146"/>
    </source>
</evidence>
<dbReference type="Pfam" id="PF13393">
    <property type="entry name" value="tRNA-synt_His"/>
    <property type="match status" value="1"/>
</dbReference>
<comment type="catalytic activity">
    <reaction evidence="9 10">
        <text>tRNA(His) + L-histidine + ATP = L-histidyl-tRNA(His) + AMP + diphosphate + H(+)</text>
        <dbReference type="Rhea" id="RHEA:17313"/>
        <dbReference type="Rhea" id="RHEA-COMP:9665"/>
        <dbReference type="Rhea" id="RHEA-COMP:9689"/>
        <dbReference type="ChEBI" id="CHEBI:15378"/>
        <dbReference type="ChEBI" id="CHEBI:30616"/>
        <dbReference type="ChEBI" id="CHEBI:33019"/>
        <dbReference type="ChEBI" id="CHEBI:57595"/>
        <dbReference type="ChEBI" id="CHEBI:78442"/>
        <dbReference type="ChEBI" id="CHEBI:78527"/>
        <dbReference type="ChEBI" id="CHEBI:456215"/>
        <dbReference type="EC" id="6.1.1.21"/>
    </reaction>
</comment>
<dbReference type="GO" id="GO:0000105">
    <property type="term" value="P:L-histidine biosynthetic process"/>
    <property type="evidence" value="ECO:0007669"/>
    <property type="project" value="InterPro"/>
</dbReference>
<keyword evidence="6 10" id="KW-0067">ATP-binding</keyword>
<keyword evidence="5 10" id="KW-0547">Nucleotide-binding</keyword>
<dbReference type="CDD" id="cd00773">
    <property type="entry name" value="HisRS-like_core"/>
    <property type="match status" value="1"/>
</dbReference>
<dbReference type="InterPro" id="IPR004516">
    <property type="entry name" value="HisRS/HisZ"/>
</dbReference>
<keyword evidence="3 10" id="KW-0963">Cytoplasm</keyword>
<comment type="similarity">
    <text evidence="2 10">Belongs to the class-II aminoacyl-tRNA synthetase family.</text>
</comment>
<dbReference type="Proteomes" id="UP000074294">
    <property type="component" value="Unassembled WGS sequence"/>
</dbReference>
<dbReference type="STRING" id="1776334.APZ16_01235"/>
<dbReference type="GO" id="GO:0005524">
    <property type="term" value="F:ATP binding"/>
    <property type="evidence" value="ECO:0007669"/>
    <property type="project" value="UniProtKB-UniRule"/>
</dbReference>
<feature type="binding site" evidence="11">
    <location>
        <position position="116"/>
    </location>
    <ligand>
        <name>L-histidine</name>
        <dbReference type="ChEBI" id="CHEBI:57595"/>
    </ligand>
</feature>
<evidence type="ECO:0000256" key="6">
    <source>
        <dbReference type="ARBA" id="ARBA00022840"/>
    </source>
</evidence>
<dbReference type="SUPFAM" id="SSF55681">
    <property type="entry name" value="Class II aaRS and biotin synthetases"/>
    <property type="match status" value="1"/>
</dbReference>
<dbReference type="PROSITE" id="PS50862">
    <property type="entry name" value="AA_TRNA_LIGASE_II"/>
    <property type="match status" value="1"/>
</dbReference>
<dbReference type="InterPro" id="IPR015807">
    <property type="entry name" value="His-tRNA-ligase"/>
</dbReference>
<gene>
    <name evidence="10" type="primary">hisS</name>
    <name evidence="13" type="ORF">APZ16_01235</name>
</gene>
<dbReference type="NCBIfam" id="TIGR00443">
    <property type="entry name" value="hisZ_biosyn_reg"/>
    <property type="match status" value="1"/>
</dbReference>
<evidence type="ECO:0000256" key="5">
    <source>
        <dbReference type="ARBA" id="ARBA00022741"/>
    </source>
</evidence>
<dbReference type="InterPro" id="IPR004517">
    <property type="entry name" value="HisZ"/>
</dbReference>
<evidence type="ECO:0000256" key="2">
    <source>
        <dbReference type="ARBA" id="ARBA00008226"/>
    </source>
</evidence>
<sequence length="432" mass="48374">MELHHRRGIGVQAPRGTRDLLGEELQSIRYVMRRMEEIFKRYGYEEIETPIFEHLELFTKKSGSSVVKQLYAFKDKSSRDLALRPEITAPVARVYIQRLRSRPKPVKLFYFGSCFRYEEPQSKRWRQFLQSGAEILGTSDPLADAEVAALSSHIMEDLGFADFELRLGHIRLLRELLAHAGVKGEAQDPILRAIDSKEEKRLSEEIRSAGIKPAEERLLRELISLRGEVSVLDRAPALLRGIPGATAALKNLQAIISCLPPMGVKNFSLDLGIARGLDYYTDFVFEVYLGGVQVAGGGRYDELVEQLGGEPTPAVGVAFGIDRIAQTLLERGMVPLRDRLDCLVLPVDESVRAEAMKLVSELRRKGLAADIDLLGRKFSKALEYADAIKVKRVVLVGPRELREGQVVIRDMTTGRQEAVAREDLARVLKSVA</sequence>
<reference evidence="13 14" key="1">
    <citation type="journal article" date="2016" name="Nat. Microbiol.">
        <title>Genomic inference of the metabolism of cosmopolitan subsurface Archaea, Hadesarchaea.</title>
        <authorList>
            <person name="Baker B.J."/>
            <person name="Saw J.H."/>
            <person name="Lind A.E."/>
            <person name="Lazar C.S."/>
            <person name="Hinrichs K.-U."/>
            <person name="Teske A.P."/>
            <person name="Ettema T.J."/>
        </authorList>
    </citation>
    <scope>NUCLEOTIDE SEQUENCE [LARGE SCALE GENOMIC DNA]</scope>
</reference>
<evidence type="ECO:0000256" key="9">
    <source>
        <dbReference type="ARBA" id="ARBA00047639"/>
    </source>
</evidence>
<feature type="binding site" evidence="11">
    <location>
        <position position="134"/>
    </location>
    <ligand>
        <name>L-histidine</name>
        <dbReference type="ChEBI" id="CHEBI:57595"/>
    </ligand>
</feature>
<dbReference type="HAMAP" id="MF_00127">
    <property type="entry name" value="His_tRNA_synth"/>
    <property type="match status" value="1"/>
</dbReference>
<feature type="binding site" evidence="11">
    <location>
        <position position="130"/>
    </location>
    <ligand>
        <name>L-histidine</name>
        <dbReference type="ChEBI" id="CHEBI:57595"/>
    </ligand>
</feature>
<dbReference type="CDD" id="cd00859">
    <property type="entry name" value="HisRS_anticodon"/>
    <property type="match status" value="1"/>
</dbReference>
<dbReference type="NCBIfam" id="TIGR00442">
    <property type="entry name" value="hisS"/>
    <property type="match status" value="1"/>
</dbReference>
<proteinExistence type="inferred from homology"/>
<dbReference type="AlphaFoldDB" id="A0A147JTQ0"/>
<evidence type="ECO:0000256" key="11">
    <source>
        <dbReference type="PIRSR" id="PIRSR001549-1"/>
    </source>
</evidence>
<evidence type="ECO:0000256" key="3">
    <source>
        <dbReference type="ARBA" id="ARBA00022490"/>
    </source>
</evidence>
<dbReference type="PANTHER" id="PTHR43707">
    <property type="entry name" value="HISTIDYL-TRNA SYNTHETASE"/>
    <property type="match status" value="1"/>
</dbReference>
<dbReference type="Gene3D" id="3.30.930.10">
    <property type="entry name" value="Bira Bifunctional Protein, Domain 2"/>
    <property type="match status" value="1"/>
</dbReference>
<accession>A0A147JTQ0</accession>
<dbReference type="Gene3D" id="3.40.50.800">
    <property type="entry name" value="Anticodon-binding domain"/>
    <property type="match status" value="1"/>
</dbReference>
<dbReference type="PIRSF" id="PIRSF001549">
    <property type="entry name" value="His-tRNA_synth"/>
    <property type="match status" value="1"/>
</dbReference>
<keyword evidence="8 10" id="KW-0030">Aminoacyl-tRNA synthetase</keyword>
<dbReference type="EMBL" id="LQMQ01000053">
    <property type="protein sequence ID" value="KUO39887.1"/>
    <property type="molecule type" value="Genomic_DNA"/>
</dbReference>
<dbReference type="InterPro" id="IPR004154">
    <property type="entry name" value="Anticodon-bd"/>
</dbReference>
<feature type="binding site" evidence="11">
    <location>
        <position position="275"/>
    </location>
    <ligand>
        <name>L-histidine</name>
        <dbReference type="ChEBI" id="CHEBI:57595"/>
    </ligand>
</feature>
<dbReference type="InterPro" id="IPR033656">
    <property type="entry name" value="HisRS_anticodon"/>
</dbReference>
<dbReference type="InterPro" id="IPR006195">
    <property type="entry name" value="aa-tRNA-synth_II"/>
</dbReference>
<name>A0A147JTQ0_HADYE</name>
<keyword evidence="7 10" id="KW-0648">Protein biosynthesis</keyword>
<feature type="domain" description="Aminoacyl-transfer RNA synthetases class-II family profile" evidence="12">
    <location>
        <begin position="1"/>
        <end position="346"/>
    </location>
</feature>
<dbReference type="Pfam" id="PF03129">
    <property type="entry name" value="HGTP_anticodon"/>
    <property type="match status" value="1"/>
</dbReference>
<evidence type="ECO:0000313" key="14">
    <source>
        <dbReference type="Proteomes" id="UP000074294"/>
    </source>
</evidence>
<evidence type="ECO:0000256" key="4">
    <source>
        <dbReference type="ARBA" id="ARBA00022598"/>
    </source>
</evidence>
<evidence type="ECO:0000256" key="10">
    <source>
        <dbReference type="HAMAP-Rule" id="MF_00127"/>
    </source>
</evidence>
<keyword evidence="4 10" id="KW-0436">Ligase</keyword>
<evidence type="ECO:0000313" key="13">
    <source>
        <dbReference type="EMBL" id="KUO39887.1"/>
    </source>
</evidence>
<dbReference type="PANTHER" id="PTHR43707:SF1">
    <property type="entry name" value="HISTIDINE--TRNA LIGASE, MITOCHONDRIAL-RELATED"/>
    <property type="match status" value="1"/>
</dbReference>
<evidence type="ECO:0000256" key="1">
    <source>
        <dbReference type="ARBA" id="ARBA00004496"/>
    </source>
</evidence>
<protein>
    <recommendedName>
        <fullName evidence="10">Histidine--tRNA ligase</fullName>
        <ecNumber evidence="10">6.1.1.21</ecNumber>
    </recommendedName>
    <alternativeName>
        <fullName evidence="10">Histidyl-tRNA synthetase</fullName>
        <shortName evidence="10">HisRS</shortName>
    </alternativeName>
</protein>
<dbReference type="GO" id="GO:0006427">
    <property type="term" value="P:histidyl-tRNA aminoacylation"/>
    <property type="evidence" value="ECO:0007669"/>
    <property type="project" value="UniProtKB-UniRule"/>
</dbReference>
<comment type="subcellular location">
    <subcellularLocation>
        <location evidence="1 10">Cytoplasm</location>
    </subcellularLocation>
</comment>
<feature type="binding site" evidence="11">
    <location>
        <begin position="86"/>
        <end position="88"/>
    </location>
    <ligand>
        <name>L-histidine</name>
        <dbReference type="ChEBI" id="CHEBI:57595"/>
    </ligand>
</feature>
<dbReference type="InterPro" id="IPR036621">
    <property type="entry name" value="Anticodon-bd_dom_sf"/>
</dbReference>
<dbReference type="HAMAP" id="MF_00125">
    <property type="entry name" value="HisZ"/>
    <property type="match status" value="1"/>
</dbReference>